<dbReference type="InterPro" id="IPR036390">
    <property type="entry name" value="WH_DNA-bd_sf"/>
</dbReference>
<evidence type="ECO:0000256" key="4">
    <source>
        <dbReference type="ARBA" id="ARBA00023163"/>
    </source>
</evidence>
<dbReference type="PROSITE" id="PS50931">
    <property type="entry name" value="HTH_LYSR"/>
    <property type="match status" value="1"/>
</dbReference>
<dbReference type="InterPro" id="IPR000847">
    <property type="entry name" value="LysR_HTH_N"/>
</dbReference>
<dbReference type="GO" id="GO:0006351">
    <property type="term" value="P:DNA-templated transcription"/>
    <property type="evidence" value="ECO:0007669"/>
    <property type="project" value="TreeGrafter"/>
</dbReference>
<evidence type="ECO:0000256" key="3">
    <source>
        <dbReference type="ARBA" id="ARBA00023125"/>
    </source>
</evidence>
<dbReference type="CDD" id="cd08422">
    <property type="entry name" value="PBP2_CrgA_like"/>
    <property type="match status" value="1"/>
</dbReference>
<evidence type="ECO:0000256" key="1">
    <source>
        <dbReference type="ARBA" id="ARBA00009437"/>
    </source>
</evidence>
<dbReference type="EMBL" id="SNZA01000002">
    <property type="protein sequence ID" value="TDR14086.1"/>
    <property type="molecule type" value="Genomic_DNA"/>
</dbReference>
<gene>
    <name evidence="6" type="ORF">C8D85_1619</name>
</gene>
<dbReference type="PANTHER" id="PTHR30537:SF21">
    <property type="entry name" value="HTH-TYPE TRANSCRIPTIONAL REGULATOR SINR-RELATED"/>
    <property type="match status" value="1"/>
</dbReference>
<evidence type="ECO:0000313" key="7">
    <source>
        <dbReference type="Proteomes" id="UP000295729"/>
    </source>
</evidence>
<accession>A0A4R6X565</accession>
<organism evidence="6 7">
    <name type="scientific">Marinomonas communis</name>
    <dbReference type="NCBI Taxonomy" id="28254"/>
    <lineage>
        <taxon>Bacteria</taxon>
        <taxon>Pseudomonadati</taxon>
        <taxon>Pseudomonadota</taxon>
        <taxon>Gammaproteobacteria</taxon>
        <taxon>Oceanospirillales</taxon>
        <taxon>Oceanospirillaceae</taxon>
        <taxon>Marinomonas</taxon>
    </lineage>
</organism>
<dbReference type="RefSeq" id="WP_133561438.1">
    <property type="nucleotide sequence ID" value="NZ_SNZA01000002.1"/>
</dbReference>
<dbReference type="InterPro" id="IPR058163">
    <property type="entry name" value="LysR-type_TF_proteobact-type"/>
</dbReference>
<dbReference type="Proteomes" id="UP000295729">
    <property type="component" value="Unassembled WGS sequence"/>
</dbReference>
<protein>
    <submittedName>
        <fullName evidence="6">DNA-binding transcriptional LysR family regulator</fullName>
    </submittedName>
</protein>
<reference evidence="6 7" key="1">
    <citation type="submission" date="2019-03" db="EMBL/GenBank/DDBJ databases">
        <title>Genomic Encyclopedia of Type Strains, Phase IV (KMG-IV): sequencing the most valuable type-strain genomes for metagenomic binning, comparative biology and taxonomic classification.</title>
        <authorList>
            <person name="Goeker M."/>
        </authorList>
    </citation>
    <scope>NUCLEOTIDE SEQUENCE [LARGE SCALE GENOMIC DNA]</scope>
    <source>
        <strain evidence="6 7">DSM 5604</strain>
    </source>
</reference>
<keyword evidence="3 6" id="KW-0238">DNA-binding</keyword>
<evidence type="ECO:0000259" key="5">
    <source>
        <dbReference type="PROSITE" id="PS50931"/>
    </source>
</evidence>
<dbReference type="GO" id="GO:0043565">
    <property type="term" value="F:sequence-specific DNA binding"/>
    <property type="evidence" value="ECO:0007669"/>
    <property type="project" value="TreeGrafter"/>
</dbReference>
<evidence type="ECO:0000256" key="2">
    <source>
        <dbReference type="ARBA" id="ARBA00023015"/>
    </source>
</evidence>
<dbReference type="InterPro" id="IPR005119">
    <property type="entry name" value="LysR_subst-bd"/>
</dbReference>
<keyword evidence="2" id="KW-0805">Transcription regulation</keyword>
<proteinExistence type="inferred from homology"/>
<dbReference type="Pfam" id="PF03466">
    <property type="entry name" value="LysR_substrate"/>
    <property type="match status" value="1"/>
</dbReference>
<feature type="domain" description="HTH lysR-type" evidence="5">
    <location>
        <begin position="1"/>
        <end position="58"/>
    </location>
</feature>
<dbReference type="FunFam" id="3.40.190.290:FF:000001">
    <property type="entry name" value="Transcriptional regulator, LysR family"/>
    <property type="match status" value="1"/>
</dbReference>
<dbReference type="Gene3D" id="1.10.10.10">
    <property type="entry name" value="Winged helix-like DNA-binding domain superfamily/Winged helix DNA-binding domain"/>
    <property type="match status" value="1"/>
</dbReference>
<comment type="similarity">
    <text evidence="1">Belongs to the LysR transcriptional regulatory family.</text>
</comment>
<comment type="caution">
    <text evidence="6">The sequence shown here is derived from an EMBL/GenBank/DDBJ whole genome shotgun (WGS) entry which is preliminary data.</text>
</comment>
<dbReference type="GO" id="GO:0003700">
    <property type="term" value="F:DNA-binding transcription factor activity"/>
    <property type="evidence" value="ECO:0007669"/>
    <property type="project" value="InterPro"/>
</dbReference>
<evidence type="ECO:0000313" key="6">
    <source>
        <dbReference type="EMBL" id="TDR14086.1"/>
    </source>
</evidence>
<dbReference type="InterPro" id="IPR036388">
    <property type="entry name" value="WH-like_DNA-bd_sf"/>
</dbReference>
<keyword evidence="7" id="KW-1185">Reference proteome</keyword>
<dbReference type="SUPFAM" id="SSF46785">
    <property type="entry name" value="Winged helix' DNA-binding domain"/>
    <property type="match status" value="1"/>
</dbReference>
<dbReference type="SUPFAM" id="SSF53850">
    <property type="entry name" value="Periplasmic binding protein-like II"/>
    <property type="match status" value="1"/>
</dbReference>
<dbReference type="Gene3D" id="3.40.190.290">
    <property type="match status" value="1"/>
</dbReference>
<dbReference type="OrthoDB" id="9815676at2"/>
<dbReference type="PANTHER" id="PTHR30537">
    <property type="entry name" value="HTH-TYPE TRANSCRIPTIONAL REGULATOR"/>
    <property type="match status" value="1"/>
</dbReference>
<dbReference type="Pfam" id="PF00126">
    <property type="entry name" value="HTH_1"/>
    <property type="match status" value="1"/>
</dbReference>
<dbReference type="AlphaFoldDB" id="A0A4R6X565"/>
<keyword evidence="4" id="KW-0804">Transcription</keyword>
<name>A0A4R6X565_9GAMM</name>
<sequence>MQIEDLEVVLKISELGSITAAATHLDMQSATASAALKRVEAALGAELFIRSTRQLRVSSAGERFLPLCAQSLEQWQHAKQAVTKDNQTISGEMRIAVSSDLGRNVIAPWLDAFMAEHPDITLRMHLSDSNIDFYRDAMDMALRYGAPNDASLYGFKICNVPRLLCASPAYLDEHDMPHHPNDLMQHNALFYQLRDILNDAWDFQDEQRRYKIKPKANRAANDGDMVRRWCVAGHGIAMKSALDVADDILSGRLISLLPDYTVPCGELWLICPSRQSITPSMRLLRDALRRHTQQSLQRLVEAGILPQSLVERTEA</sequence>